<dbReference type="Gene3D" id="3.40.50.300">
    <property type="entry name" value="P-loop containing nucleotide triphosphate hydrolases"/>
    <property type="match status" value="1"/>
</dbReference>
<name>A0A4R5DD94_9BACT</name>
<feature type="domain" description="AAA" evidence="1">
    <location>
        <begin position="71"/>
        <end position="240"/>
    </location>
</feature>
<proteinExistence type="predicted"/>
<organism evidence="2 3">
    <name type="scientific">Dyadobacter psychrotolerans</name>
    <dbReference type="NCBI Taxonomy" id="2541721"/>
    <lineage>
        <taxon>Bacteria</taxon>
        <taxon>Pseudomonadati</taxon>
        <taxon>Bacteroidota</taxon>
        <taxon>Cytophagia</taxon>
        <taxon>Cytophagales</taxon>
        <taxon>Spirosomataceae</taxon>
        <taxon>Dyadobacter</taxon>
    </lineage>
</organism>
<dbReference type="EMBL" id="SMFL01000018">
    <property type="protein sequence ID" value="TDE09811.1"/>
    <property type="molecule type" value="Genomic_DNA"/>
</dbReference>
<dbReference type="FunFam" id="3.40.50.300:FF:000285">
    <property type="entry name" value="Sporulation initiation inhibitor Soj"/>
    <property type="match status" value="1"/>
</dbReference>
<evidence type="ECO:0000313" key="2">
    <source>
        <dbReference type="EMBL" id="TDE09811.1"/>
    </source>
</evidence>
<dbReference type="OrthoDB" id="69313at2"/>
<dbReference type="RefSeq" id="WP_131962014.1">
    <property type="nucleotide sequence ID" value="NZ_SMFL01000018.1"/>
</dbReference>
<dbReference type="CDD" id="cd02042">
    <property type="entry name" value="ParAB_family"/>
    <property type="match status" value="1"/>
</dbReference>
<accession>A0A4R5DD94</accession>
<dbReference type="InterPro" id="IPR025669">
    <property type="entry name" value="AAA_dom"/>
</dbReference>
<dbReference type="InterPro" id="IPR027417">
    <property type="entry name" value="P-loop_NTPase"/>
</dbReference>
<gene>
    <name evidence="2" type="ORF">E0F88_29925</name>
</gene>
<dbReference type="SUPFAM" id="SSF52540">
    <property type="entry name" value="P-loop containing nucleoside triphosphate hydrolases"/>
    <property type="match status" value="1"/>
</dbReference>
<comment type="caution">
    <text evidence="2">The sequence shown here is derived from an EMBL/GenBank/DDBJ whole genome shotgun (WGS) entry which is preliminary data.</text>
</comment>
<dbReference type="PANTHER" id="PTHR13696:SF99">
    <property type="entry name" value="COBYRINIC ACID AC-DIAMIDE SYNTHASE"/>
    <property type="match status" value="1"/>
</dbReference>
<protein>
    <submittedName>
        <fullName evidence="2">DUF853 family protein</fullName>
    </submittedName>
</protein>
<evidence type="ECO:0000259" key="1">
    <source>
        <dbReference type="Pfam" id="PF13614"/>
    </source>
</evidence>
<evidence type="ECO:0000313" key="3">
    <source>
        <dbReference type="Proteomes" id="UP000294850"/>
    </source>
</evidence>
<dbReference type="PANTHER" id="PTHR13696">
    <property type="entry name" value="P-LOOP CONTAINING NUCLEOSIDE TRIPHOSPHATE HYDROLASE"/>
    <property type="match status" value="1"/>
</dbReference>
<dbReference type="Pfam" id="PF13614">
    <property type="entry name" value="AAA_31"/>
    <property type="match status" value="1"/>
</dbReference>
<keyword evidence="3" id="KW-1185">Reference proteome</keyword>
<sequence>MVTSEKIVAFIRSRDGLNVSKIEKEAKVPGKTIAKAMIADPIEIPSKHLEAIEAALANYGYSDEPKKKNANIISVVNHKGGVGKTTTVINLAKALSLEGFKVLMVDMDGQGNLSQCFNIGEPKEQVIDSLLGKTPLPILKIDENLFLTPSDIRLAEKEKDLVSAIGAETRLSRKLDAIKGEYDYILIDCPPSLNILTTSSLIASASCIVPIQPEASAYHGVNNLITLISEIREHSNTNLSLKGFVFTMVDKRIKIHSNMMDYIKESFKGIHTFETVIHQSVAIKESQAAKEDLFRYSPHSAPWNQYVSLAKELVNL</sequence>
<reference evidence="2 3" key="1">
    <citation type="submission" date="2019-03" db="EMBL/GenBank/DDBJ databases">
        <title>Dyadobacter AR-3-6 sp. nov., isolated from arctic soil.</title>
        <authorList>
            <person name="Chaudhary D.K."/>
        </authorList>
    </citation>
    <scope>NUCLEOTIDE SEQUENCE [LARGE SCALE GENOMIC DNA]</scope>
    <source>
        <strain evidence="2 3">AR-3-6</strain>
    </source>
</reference>
<dbReference type="Proteomes" id="UP000294850">
    <property type="component" value="Unassembled WGS sequence"/>
</dbReference>
<dbReference type="AlphaFoldDB" id="A0A4R5DD94"/>
<dbReference type="InterPro" id="IPR050678">
    <property type="entry name" value="DNA_Partitioning_ATPase"/>
</dbReference>